<protein>
    <submittedName>
        <fullName evidence="5">Ribosomal protein RPL14</fullName>
    </submittedName>
</protein>
<keyword evidence="2 5" id="KW-0689">Ribosomal protein</keyword>
<keyword evidence="3" id="KW-0687">Ribonucleoprotein</keyword>
<dbReference type="GO" id="GO:0003735">
    <property type="term" value="F:structural constituent of ribosome"/>
    <property type="evidence" value="ECO:0007669"/>
    <property type="project" value="InterPro"/>
</dbReference>
<dbReference type="GO" id="GO:0042273">
    <property type="term" value="P:ribosomal large subunit biogenesis"/>
    <property type="evidence" value="ECO:0007669"/>
    <property type="project" value="TreeGrafter"/>
</dbReference>
<gene>
    <name evidence="5" type="ORF">TGPRC2_267060</name>
</gene>
<evidence type="ECO:0000256" key="2">
    <source>
        <dbReference type="ARBA" id="ARBA00022980"/>
    </source>
</evidence>
<dbReference type="GO" id="GO:0003723">
    <property type="term" value="F:RNA binding"/>
    <property type="evidence" value="ECO:0007669"/>
    <property type="project" value="InterPro"/>
</dbReference>
<evidence type="ECO:0000313" key="5">
    <source>
        <dbReference type="EMBL" id="KYK64926.1"/>
    </source>
</evidence>
<dbReference type="CDD" id="cd23702">
    <property type="entry name" value="eL14"/>
    <property type="match status" value="1"/>
</dbReference>
<dbReference type="Gene3D" id="2.30.30.30">
    <property type="match status" value="1"/>
</dbReference>
<accession>A0A151H6E3</accession>
<dbReference type="GO" id="GO:0022625">
    <property type="term" value="C:cytosolic large ribosomal subunit"/>
    <property type="evidence" value="ECO:0007669"/>
    <property type="project" value="TreeGrafter"/>
</dbReference>
<organism evidence="5 6">
    <name type="scientific">Toxoplasma gondii TgCatPRC2</name>
    <dbReference type="NCBI Taxonomy" id="1130821"/>
    <lineage>
        <taxon>Eukaryota</taxon>
        <taxon>Sar</taxon>
        <taxon>Alveolata</taxon>
        <taxon>Apicomplexa</taxon>
        <taxon>Conoidasida</taxon>
        <taxon>Coccidia</taxon>
        <taxon>Eucoccidiorida</taxon>
        <taxon>Eimeriorina</taxon>
        <taxon>Sarcocystidae</taxon>
        <taxon>Toxoplasma</taxon>
    </lineage>
</organism>
<name>A0A151H6E3_TOXGO</name>
<dbReference type="Pfam" id="PF01929">
    <property type="entry name" value="Ribosomal_L14e"/>
    <property type="match status" value="1"/>
</dbReference>
<dbReference type="SUPFAM" id="SSF50104">
    <property type="entry name" value="Translation proteins SH3-like domain"/>
    <property type="match status" value="1"/>
</dbReference>
<evidence type="ECO:0000256" key="1">
    <source>
        <dbReference type="ARBA" id="ARBA00006592"/>
    </source>
</evidence>
<dbReference type="VEuPathDB" id="ToxoDB:TGPRC2_267060"/>
<evidence type="ECO:0000259" key="4">
    <source>
        <dbReference type="Pfam" id="PF01929"/>
    </source>
</evidence>
<dbReference type="InterPro" id="IPR008991">
    <property type="entry name" value="Translation_prot_SH3-like_sf"/>
</dbReference>
<dbReference type="PANTHER" id="PTHR11127:SF2">
    <property type="entry name" value="LARGE RIBOSOMAL SUBUNIT PROTEIN EL14"/>
    <property type="match status" value="1"/>
</dbReference>
<comment type="similarity">
    <text evidence="1">Belongs to the eukaryotic ribosomal protein eL14 family.</text>
</comment>
<sequence>MGLFTRYYQPGRLCVVQYGPDAGKLCFVVDIINQTRVLVDGAGVTGIGAAGNRRSNASERTLCVFNALSVKRQSMPVRRIALTDQYLKIPRSVRSATLKKALEKDDVIAKFNQSSWGKRRLAKEQRANMSDFDRFKLMVILKQRRKVMQQKLKSLKK</sequence>
<dbReference type="OrthoDB" id="1875589at2759"/>
<dbReference type="PANTHER" id="PTHR11127">
    <property type="entry name" value="60S RIBOSOMAL PROTEIN L14"/>
    <property type="match status" value="1"/>
</dbReference>
<comment type="caution">
    <text evidence="5">The sequence shown here is derived from an EMBL/GenBank/DDBJ whole genome shotgun (WGS) entry which is preliminary data.</text>
</comment>
<proteinExistence type="inferred from homology"/>
<dbReference type="EMBL" id="AHZP02002132">
    <property type="protein sequence ID" value="KYK64926.1"/>
    <property type="molecule type" value="Genomic_DNA"/>
</dbReference>
<dbReference type="Proteomes" id="UP000075225">
    <property type="component" value="Unassembled WGS sequence"/>
</dbReference>
<dbReference type="AlphaFoldDB" id="A0A151H6E3"/>
<dbReference type="InterPro" id="IPR039660">
    <property type="entry name" value="Ribosomal_eL14"/>
</dbReference>
<dbReference type="InterPro" id="IPR014722">
    <property type="entry name" value="Rib_uL2_dom2"/>
</dbReference>
<feature type="domain" description="Large ribosomal subunit protein eL14" evidence="4">
    <location>
        <begin position="71"/>
        <end position="145"/>
    </location>
</feature>
<evidence type="ECO:0000313" key="6">
    <source>
        <dbReference type="Proteomes" id="UP000075225"/>
    </source>
</evidence>
<evidence type="ECO:0000256" key="3">
    <source>
        <dbReference type="ARBA" id="ARBA00023274"/>
    </source>
</evidence>
<dbReference type="Gene3D" id="6.10.250.2270">
    <property type="match status" value="1"/>
</dbReference>
<reference evidence="6" key="1">
    <citation type="submission" date="2016-03" db="EMBL/GenBank/DDBJ databases">
        <authorList>
            <person name="Sibley D."/>
            <person name="Venepally P."/>
            <person name="Karamycheva S."/>
            <person name="Hadjithomas M."/>
            <person name="Khan A."/>
            <person name="Brunk B."/>
            <person name="Roos D."/>
            <person name="Caler E."/>
            <person name="Lorenzi H."/>
        </authorList>
    </citation>
    <scope>NUCLEOTIDE SEQUENCE [LARGE SCALE GENOMIC DNA]</scope>
    <source>
        <strain evidence="6">TgCatPRC2</strain>
    </source>
</reference>
<dbReference type="InterPro" id="IPR002784">
    <property type="entry name" value="Ribosomal_eL14_dom"/>
</dbReference>
<dbReference type="GO" id="GO:0006412">
    <property type="term" value="P:translation"/>
    <property type="evidence" value="ECO:0007669"/>
    <property type="project" value="InterPro"/>
</dbReference>